<dbReference type="AlphaFoldDB" id="A0A6J8AN21"/>
<keyword evidence="5 6" id="KW-0472">Membrane</keyword>
<dbReference type="SUPFAM" id="SSF103473">
    <property type="entry name" value="MFS general substrate transporter"/>
    <property type="match status" value="1"/>
</dbReference>
<feature type="transmembrane region" description="Helical" evidence="6">
    <location>
        <begin position="161"/>
        <end position="183"/>
    </location>
</feature>
<gene>
    <name evidence="7" type="ORF">MCOR_8582</name>
</gene>
<organism evidence="7 8">
    <name type="scientific">Mytilus coruscus</name>
    <name type="common">Sea mussel</name>
    <dbReference type="NCBI Taxonomy" id="42192"/>
    <lineage>
        <taxon>Eukaryota</taxon>
        <taxon>Metazoa</taxon>
        <taxon>Spiralia</taxon>
        <taxon>Lophotrochozoa</taxon>
        <taxon>Mollusca</taxon>
        <taxon>Bivalvia</taxon>
        <taxon>Autobranchia</taxon>
        <taxon>Pteriomorphia</taxon>
        <taxon>Mytilida</taxon>
        <taxon>Mytiloidea</taxon>
        <taxon>Mytilidae</taxon>
        <taxon>Mytilinae</taxon>
        <taxon>Mytilus</taxon>
    </lineage>
</organism>
<sequence length="189" mass="20778">MSYCCRFLKEIKKDENGRAKQFQLFSVRRPYMRAFHTSWFCFFLAFTSWFGIQPLIPTIMKELKLSKKDVANSGIASVAATIGLRIIVGPLCDKFGPRRIMSAILLTGSIPMALAGLIKNGTGLIVLRLFIGVLGGAFVPCQVWTSIMFNSKIVGTANTLVGGWGNLGGGFTFLFMPAIFQLVQVGRGR</sequence>
<accession>A0A6J8AN21</accession>
<dbReference type="InterPro" id="IPR011701">
    <property type="entry name" value="MFS"/>
</dbReference>
<dbReference type="InterPro" id="IPR044772">
    <property type="entry name" value="NO3_transporter"/>
</dbReference>
<evidence type="ECO:0000256" key="1">
    <source>
        <dbReference type="ARBA" id="ARBA00004141"/>
    </source>
</evidence>
<dbReference type="Pfam" id="PF07690">
    <property type="entry name" value="MFS_1"/>
    <property type="match status" value="1"/>
</dbReference>
<keyword evidence="8" id="KW-1185">Reference proteome</keyword>
<evidence type="ECO:0000256" key="6">
    <source>
        <dbReference type="SAM" id="Phobius"/>
    </source>
</evidence>
<evidence type="ECO:0000313" key="8">
    <source>
        <dbReference type="Proteomes" id="UP000507470"/>
    </source>
</evidence>
<feature type="transmembrane region" description="Helical" evidence="6">
    <location>
        <begin position="37"/>
        <end position="58"/>
    </location>
</feature>
<evidence type="ECO:0000256" key="3">
    <source>
        <dbReference type="ARBA" id="ARBA00022692"/>
    </source>
</evidence>
<keyword evidence="3 6" id="KW-0812">Transmembrane</keyword>
<dbReference type="PANTHER" id="PTHR23515">
    <property type="entry name" value="HIGH-AFFINITY NITRATE TRANSPORTER 2.3"/>
    <property type="match status" value="1"/>
</dbReference>
<feature type="transmembrane region" description="Helical" evidence="6">
    <location>
        <begin position="100"/>
        <end position="118"/>
    </location>
</feature>
<dbReference type="OrthoDB" id="434240at2759"/>
<dbReference type="InterPro" id="IPR036259">
    <property type="entry name" value="MFS_trans_sf"/>
</dbReference>
<evidence type="ECO:0000256" key="5">
    <source>
        <dbReference type="ARBA" id="ARBA00023136"/>
    </source>
</evidence>
<dbReference type="Proteomes" id="UP000507470">
    <property type="component" value="Unassembled WGS sequence"/>
</dbReference>
<evidence type="ECO:0000313" key="7">
    <source>
        <dbReference type="EMBL" id="CAC5369369.1"/>
    </source>
</evidence>
<name>A0A6J8AN21_MYTCO</name>
<proteinExistence type="inferred from homology"/>
<comment type="subcellular location">
    <subcellularLocation>
        <location evidence="1">Membrane</location>
        <topology evidence="1">Multi-pass membrane protein</topology>
    </subcellularLocation>
</comment>
<comment type="similarity">
    <text evidence="2">Belongs to the major facilitator superfamily. Nitrate/nitrite porter (TC 2.A.1.8) family.</text>
</comment>
<protein>
    <submittedName>
        <fullName evidence="7">NRT</fullName>
    </submittedName>
</protein>
<feature type="transmembrane region" description="Helical" evidence="6">
    <location>
        <begin position="125"/>
        <end position="149"/>
    </location>
</feature>
<keyword evidence="4 6" id="KW-1133">Transmembrane helix</keyword>
<evidence type="ECO:0000256" key="4">
    <source>
        <dbReference type="ARBA" id="ARBA00022989"/>
    </source>
</evidence>
<dbReference type="EMBL" id="CACVKT020001589">
    <property type="protein sequence ID" value="CAC5369369.1"/>
    <property type="molecule type" value="Genomic_DNA"/>
</dbReference>
<dbReference type="Gene3D" id="1.20.1250.20">
    <property type="entry name" value="MFS general substrate transporter like domains"/>
    <property type="match status" value="1"/>
</dbReference>
<dbReference type="GO" id="GO:0016020">
    <property type="term" value="C:membrane"/>
    <property type="evidence" value="ECO:0007669"/>
    <property type="project" value="UniProtKB-SubCell"/>
</dbReference>
<reference evidence="7 8" key="1">
    <citation type="submission" date="2020-06" db="EMBL/GenBank/DDBJ databases">
        <authorList>
            <person name="Li R."/>
            <person name="Bekaert M."/>
        </authorList>
    </citation>
    <scope>NUCLEOTIDE SEQUENCE [LARGE SCALE GENOMIC DNA]</scope>
    <source>
        <strain evidence="8">wild</strain>
    </source>
</reference>
<dbReference type="GO" id="GO:0015112">
    <property type="term" value="F:nitrate transmembrane transporter activity"/>
    <property type="evidence" value="ECO:0007669"/>
    <property type="project" value="InterPro"/>
</dbReference>
<evidence type="ECO:0000256" key="2">
    <source>
        <dbReference type="ARBA" id="ARBA00008432"/>
    </source>
</evidence>